<name>A0A1M4X0L4_9BACE</name>
<protein>
    <submittedName>
        <fullName evidence="1">Transposase IS66 family protein</fullName>
    </submittedName>
</protein>
<dbReference type="Proteomes" id="UP000184436">
    <property type="component" value="Unassembled WGS sequence"/>
</dbReference>
<dbReference type="EMBL" id="FQVD01000007">
    <property type="protein sequence ID" value="SHE87024.1"/>
    <property type="molecule type" value="Genomic_DNA"/>
</dbReference>
<sequence length="56" mass="6642">MYLDDKLVEIEHLCCMAHAGSKFKYAFELGNDKDAEYILRCIGELYNLEREYETVF</sequence>
<dbReference type="OrthoDB" id="1020001at2"/>
<reference evidence="1 2" key="1">
    <citation type="submission" date="2016-11" db="EMBL/GenBank/DDBJ databases">
        <authorList>
            <person name="Jaros S."/>
            <person name="Januszkiewicz K."/>
            <person name="Wedrychowicz H."/>
        </authorList>
    </citation>
    <scope>NUCLEOTIDE SEQUENCE [LARGE SCALE GENOMIC DNA]</scope>
    <source>
        <strain evidence="1 2">DSM 26883</strain>
    </source>
</reference>
<evidence type="ECO:0000313" key="1">
    <source>
        <dbReference type="EMBL" id="SHE87024.1"/>
    </source>
</evidence>
<organism evidence="1 2">
    <name type="scientific">Bacteroides faecichinchillae</name>
    <dbReference type="NCBI Taxonomy" id="871325"/>
    <lineage>
        <taxon>Bacteria</taxon>
        <taxon>Pseudomonadati</taxon>
        <taxon>Bacteroidota</taxon>
        <taxon>Bacteroidia</taxon>
        <taxon>Bacteroidales</taxon>
        <taxon>Bacteroidaceae</taxon>
        <taxon>Bacteroides</taxon>
    </lineage>
</organism>
<evidence type="ECO:0000313" key="2">
    <source>
        <dbReference type="Proteomes" id="UP000184436"/>
    </source>
</evidence>
<dbReference type="AlphaFoldDB" id="A0A1M4X0L4"/>
<proteinExistence type="predicted"/>
<dbReference type="RefSeq" id="WP_136498306.1">
    <property type="nucleotide sequence ID" value="NZ_FQVD01000007.1"/>
</dbReference>
<gene>
    <name evidence="1" type="ORF">SAMN05444349_107104</name>
</gene>
<accession>A0A1M4X0L4</accession>
<keyword evidence="2" id="KW-1185">Reference proteome</keyword>